<protein>
    <submittedName>
        <fullName evidence="5">Lrp/AsnC family transcriptional regulator</fullName>
    </submittedName>
</protein>
<dbReference type="Gene3D" id="1.10.10.10">
    <property type="entry name" value="Winged helix-like DNA-binding domain superfamily/Winged helix DNA-binding domain"/>
    <property type="match status" value="1"/>
</dbReference>
<dbReference type="Pfam" id="PF01037">
    <property type="entry name" value="AsnC_trans_reg"/>
    <property type="match status" value="1"/>
</dbReference>
<reference evidence="6" key="1">
    <citation type="journal article" date="2019" name="Int. J. Syst. Evol. Microbiol.">
        <title>The Global Catalogue of Microorganisms (GCM) 10K type strain sequencing project: providing services to taxonomists for standard genome sequencing and annotation.</title>
        <authorList>
            <consortium name="The Broad Institute Genomics Platform"/>
            <consortium name="The Broad Institute Genome Sequencing Center for Infectious Disease"/>
            <person name="Wu L."/>
            <person name="Ma J."/>
        </authorList>
    </citation>
    <scope>NUCLEOTIDE SEQUENCE [LARGE SCALE GENOMIC DNA]</scope>
    <source>
        <strain evidence="6">CGMCC 4.7397</strain>
    </source>
</reference>
<dbReference type="InterPro" id="IPR019887">
    <property type="entry name" value="Tscrpt_reg_AsnC/Lrp_C"/>
</dbReference>
<comment type="caution">
    <text evidence="5">The sequence shown here is derived from an EMBL/GenBank/DDBJ whole genome shotgun (WGS) entry which is preliminary data.</text>
</comment>
<dbReference type="PROSITE" id="PS00519">
    <property type="entry name" value="HTH_ASNC_1"/>
    <property type="match status" value="1"/>
</dbReference>
<evidence type="ECO:0000313" key="6">
    <source>
        <dbReference type="Proteomes" id="UP001596119"/>
    </source>
</evidence>
<dbReference type="SUPFAM" id="SSF46785">
    <property type="entry name" value="Winged helix' DNA-binding domain"/>
    <property type="match status" value="1"/>
</dbReference>
<dbReference type="SUPFAM" id="SSF54909">
    <property type="entry name" value="Dimeric alpha+beta barrel"/>
    <property type="match status" value="1"/>
</dbReference>
<sequence length="150" mass="16159">MPEIDSIDSIDRRLLALLQEDGRRTYSDMAGIVGLSVAAVKRRVDRLQEVGVITGFTAQVDHAKLGWGVEAFTELRYAGTTRVADIVATASTVPEVQSIFTIAGDPDALVRVRVRDVAHLQEVIDTLRTAGTVTGTKTLLVLGAWNRGAS</sequence>
<name>A0ABW1IHT3_9PSEU</name>
<evidence type="ECO:0000256" key="1">
    <source>
        <dbReference type="ARBA" id="ARBA00023015"/>
    </source>
</evidence>
<evidence type="ECO:0000256" key="2">
    <source>
        <dbReference type="ARBA" id="ARBA00023125"/>
    </source>
</evidence>
<dbReference type="PANTHER" id="PTHR30154">
    <property type="entry name" value="LEUCINE-RESPONSIVE REGULATORY PROTEIN"/>
    <property type="match status" value="1"/>
</dbReference>
<keyword evidence="2" id="KW-0238">DNA-binding</keyword>
<dbReference type="PANTHER" id="PTHR30154:SF45">
    <property type="entry name" value="TRANSCRIPTIONAL REGULATORY PROTEIN (PROBABLY ASNC-FAMILY)-RELATED"/>
    <property type="match status" value="1"/>
</dbReference>
<gene>
    <name evidence="5" type="ORF">ACFQH9_26850</name>
</gene>
<dbReference type="InterPro" id="IPR019888">
    <property type="entry name" value="Tscrpt_reg_AsnC-like"/>
</dbReference>
<dbReference type="InterPro" id="IPR019885">
    <property type="entry name" value="Tscrpt_reg_HTH_AsnC-type_CS"/>
</dbReference>
<keyword evidence="3" id="KW-0804">Transcription</keyword>
<dbReference type="InterPro" id="IPR011991">
    <property type="entry name" value="ArsR-like_HTH"/>
</dbReference>
<dbReference type="InterPro" id="IPR036390">
    <property type="entry name" value="WH_DNA-bd_sf"/>
</dbReference>
<evidence type="ECO:0000259" key="4">
    <source>
        <dbReference type="PROSITE" id="PS50956"/>
    </source>
</evidence>
<organism evidence="5 6">
    <name type="scientific">Pseudonocardia lutea</name>
    <dbReference type="NCBI Taxonomy" id="2172015"/>
    <lineage>
        <taxon>Bacteria</taxon>
        <taxon>Bacillati</taxon>
        <taxon>Actinomycetota</taxon>
        <taxon>Actinomycetes</taxon>
        <taxon>Pseudonocardiales</taxon>
        <taxon>Pseudonocardiaceae</taxon>
        <taxon>Pseudonocardia</taxon>
    </lineage>
</organism>
<accession>A0ABW1IHT3</accession>
<evidence type="ECO:0000313" key="5">
    <source>
        <dbReference type="EMBL" id="MFC5951887.1"/>
    </source>
</evidence>
<dbReference type="InterPro" id="IPR011008">
    <property type="entry name" value="Dimeric_a/b-barrel"/>
</dbReference>
<keyword evidence="6" id="KW-1185">Reference proteome</keyword>
<dbReference type="Proteomes" id="UP001596119">
    <property type="component" value="Unassembled WGS sequence"/>
</dbReference>
<dbReference type="InterPro" id="IPR036388">
    <property type="entry name" value="WH-like_DNA-bd_sf"/>
</dbReference>
<dbReference type="EMBL" id="JBHSQK010000087">
    <property type="protein sequence ID" value="MFC5951887.1"/>
    <property type="molecule type" value="Genomic_DNA"/>
</dbReference>
<dbReference type="SMART" id="SM00344">
    <property type="entry name" value="HTH_ASNC"/>
    <property type="match status" value="1"/>
</dbReference>
<dbReference type="Gene3D" id="3.30.70.920">
    <property type="match status" value="1"/>
</dbReference>
<keyword evidence="1" id="KW-0805">Transcription regulation</keyword>
<dbReference type="CDD" id="cd00090">
    <property type="entry name" value="HTH_ARSR"/>
    <property type="match status" value="1"/>
</dbReference>
<proteinExistence type="predicted"/>
<feature type="domain" description="HTH asnC-type" evidence="4">
    <location>
        <begin position="7"/>
        <end position="68"/>
    </location>
</feature>
<dbReference type="Pfam" id="PF13404">
    <property type="entry name" value="HTH_AsnC-type"/>
    <property type="match status" value="1"/>
</dbReference>
<dbReference type="RefSeq" id="WP_379570266.1">
    <property type="nucleotide sequence ID" value="NZ_JBHSQK010000087.1"/>
</dbReference>
<dbReference type="PRINTS" id="PR00033">
    <property type="entry name" value="HTHASNC"/>
</dbReference>
<dbReference type="InterPro" id="IPR000485">
    <property type="entry name" value="AsnC-type_HTH_dom"/>
</dbReference>
<evidence type="ECO:0000256" key="3">
    <source>
        <dbReference type="ARBA" id="ARBA00023163"/>
    </source>
</evidence>
<dbReference type="PROSITE" id="PS50956">
    <property type="entry name" value="HTH_ASNC_2"/>
    <property type="match status" value="1"/>
</dbReference>